<dbReference type="PANTHER" id="PTHR24106">
    <property type="entry name" value="NACHT, LRR AND CARD DOMAINS-CONTAINING"/>
    <property type="match status" value="1"/>
</dbReference>
<keyword evidence="6" id="KW-1185">Reference proteome</keyword>
<dbReference type="InterPro" id="IPR001611">
    <property type="entry name" value="Leu-rich_rpt"/>
</dbReference>
<dbReference type="SUPFAM" id="SSF49899">
    <property type="entry name" value="Concanavalin A-like lectins/glucanases"/>
    <property type="match status" value="1"/>
</dbReference>
<dbReference type="PROSITE" id="PS51450">
    <property type="entry name" value="LRR"/>
    <property type="match status" value="1"/>
</dbReference>
<dbReference type="PRINTS" id="PR01407">
    <property type="entry name" value="BUTYPHLNCDUF"/>
</dbReference>
<accession>A0A9J7ZYN6</accession>
<feature type="region of interest" description="Disordered" evidence="3">
    <location>
        <begin position="1"/>
        <end position="28"/>
    </location>
</feature>
<dbReference type="Pfam" id="PF13765">
    <property type="entry name" value="PRY"/>
    <property type="match status" value="1"/>
</dbReference>
<dbReference type="InterPro" id="IPR051261">
    <property type="entry name" value="NLR"/>
</dbReference>
<dbReference type="Gene3D" id="2.60.120.920">
    <property type="match status" value="1"/>
</dbReference>
<dbReference type="Gene3D" id="3.80.10.10">
    <property type="entry name" value="Ribonuclease Inhibitor"/>
    <property type="match status" value="1"/>
</dbReference>
<reference evidence="5" key="2">
    <citation type="submission" date="2025-09" db="UniProtKB">
        <authorList>
            <consortium name="Ensembl"/>
        </authorList>
    </citation>
    <scope>IDENTIFICATION</scope>
</reference>
<sequence>MKSISKMSADKERCKEDVQYQRAPCPEPSCVSMKSENSIYQPPKFSNEAVTSDTRMRQTAASPASSCVSMKSNDSIVQPPNLCNGTVTSNPVLSICNLTDQSCKGLASALQSSNSSLRELDLSNNDLQNSGVKFLCAGLKSSDCTLKILRLSGCMVTEEGCCYLASVLRANPSHLRELDLSYNHPGDSGMKLLSDILEDPHYKLEKLNVDHAGEVMITAGLRKYACDLTLDPNTVNIHLCLSEQNKKVTRLEEQQSFPDHPERFDYFPQVLCRESLSGRCYWEVEWSGWRGAVISVAHKGMSRKGGSDDCRFGFNEKSWSLDCSDDIFTVWHNKKSTDIAPIPFSSKRVGVFLDWQGGTLSFYRVYDTHTLTHLHTFYSTFTEPLCAGFRVFIDSSVSLRRI</sequence>
<dbReference type="SMART" id="SM00589">
    <property type="entry name" value="PRY"/>
    <property type="match status" value="1"/>
</dbReference>
<evidence type="ECO:0000256" key="2">
    <source>
        <dbReference type="ARBA" id="ARBA00022737"/>
    </source>
</evidence>
<keyword evidence="2" id="KW-0677">Repeat</keyword>
<protein>
    <recommendedName>
        <fullName evidence="4">B30.2/SPRY domain-containing protein</fullName>
    </recommendedName>
</protein>
<dbReference type="InterPro" id="IPR003879">
    <property type="entry name" value="Butyrophylin_SPRY"/>
</dbReference>
<dbReference type="SMART" id="SM00368">
    <property type="entry name" value="LRR_RI"/>
    <property type="match status" value="3"/>
</dbReference>
<dbReference type="InterPro" id="IPR001870">
    <property type="entry name" value="B30.2/SPRY"/>
</dbReference>
<dbReference type="Pfam" id="PF13516">
    <property type="entry name" value="LRR_6"/>
    <property type="match status" value="2"/>
</dbReference>
<dbReference type="InterPro" id="IPR013320">
    <property type="entry name" value="ConA-like_dom_sf"/>
</dbReference>
<dbReference type="Ensembl" id="ENSCCRT00000157547.1">
    <property type="protein sequence ID" value="ENSCCRP00000138089.1"/>
    <property type="gene ID" value="ENSCCRG00000074563.1"/>
</dbReference>
<dbReference type="GeneTree" id="ENSGT00940000162312"/>
<evidence type="ECO:0000256" key="1">
    <source>
        <dbReference type="ARBA" id="ARBA00022614"/>
    </source>
</evidence>
<dbReference type="PROSITE" id="PS50188">
    <property type="entry name" value="B302_SPRY"/>
    <property type="match status" value="1"/>
</dbReference>
<feature type="domain" description="B30.2/SPRY" evidence="4">
    <location>
        <begin position="208"/>
        <end position="402"/>
    </location>
</feature>
<name>A0A9J7ZYN6_CYPCA</name>
<dbReference type="InterPro" id="IPR003877">
    <property type="entry name" value="SPRY_dom"/>
</dbReference>
<proteinExistence type="predicted"/>
<dbReference type="Proteomes" id="UP001108240">
    <property type="component" value="Unplaced"/>
</dbReference>
<dbReference type="InterPro" id="IPR006574">
    <property type="entry name" value="PRY"/>
</dbReference>
<evidence type="ECO:0000259" key="4">
    <source>
        <dbReference type="PROSITE" id="PS50188"/>
    </source>
</evidence>
<evidence type="ECO:0000313" key="6">
    <source>
        <dbReference type="Proteomes" id="UP001108240"/>
    </source>
</evidence>
<dbReference type="SUPFAM" id="SSF52047">
    <property type="entry name" value="RNI-like"/>
    <property type="match status" value="1"/>
</dbReference>
<dbReference type="FunFam" id="3.80.10.10:FF:000474">
    <property type="entry name" value="Si:ch211-214c20.1"/>
    <property type="match status" value="1"/>
</dbReference>
<dbReference type="AlphaFoldDB" id="A0A9J7ZYN6"/>
<evidence type="ECO:0000313" key="5">
    <source>
        <dbReference type="Ensembl" id="ENSCCRP00000138089.1"/>
    </source>
</evidence>
<reference evidence="5" key="1">
    <citation type="submission" date="2025-08" db="UniProtKB">
        <authorList>
            <consortium name="Ensembl"/>
        </authorList>
    </citation>
    <scope>IDENTIFICATION</scope>
</reference>
<dbReference type="SMART" id="SM00449">
    <property type="entry name" value="SPRY"/>
    <property type="match status" value="1"/>
</dbReference>
<dbReference type="OMA" id="NSECACY"/>
<dbReference type="InterPro" id="IPR032675">
    <property type="entry name" value="LRR_dom_sf"/>
</dbReference>
<evidence type="ECO:0000256" key="3">
    <source>
        <dbReference type="SAM" id="MobiDB-lite"/>
    </source>
</evidence>
<organism evidence="5 6">
    <name type="scientific">Cyprinus carpio carpio</name>
    <dbReference type="NCBI Taxonomy" id="630221"/>
    <lineage>
        <taxon>Eukaryota</taxon>
        <taxon>Metazoa</taxon>
        <taxon>Chordata</taxon>
        <taxon>Craniata</taxon>
        <taxon>Vertebrata</taxon>
        <taxon>Euteleostomi</taxon>
        <taxon>Actinopterygii</taxon>
        <taxon>Neopterygii</taxon>
        <taxon>Teleostei</taxon>
        <taxon>Ostariophysi</taxon>
        <taxon>Cypriniformes</taxon>
        <taxon>Cyprinidae</taxon>
        <taxon>Cyprininae</taxon>
        <taxon>Cyprinus</taxon>
    </lineage>
</organism>
<dbReference type="InterPro" id="IPR043136">
    <property type="entry name" value="B30.2/SPRY_sf"/>
</dbReference>
<keyword evidence="1" id="KW-0433">Leucine-rich repeat</keyword>
<feature type="compositionally biased region" description="Basic and acidic residues" evidence="3">
    <location>
        <begin position="8"/>
        <end position="19"/>
    </location>
</feature>
<dbReference type="CDD" id="cd16040">
    <property type="entry name" value="SPRY_PRY_SNTX"/>
    <property type="match status" value="1"/>
</dbReference>
<dbReference type="Pfam" id="PF00622">
    <property type="entry name" value="SPRY"/>
    <property type="match status" value="1"/>
</dbReference>
<dbReference type="FunFam" id="2.60.120.920:FF:000037">
    <property type="entry name" value="Si:dkey-191j3.2"/>
    <property type="match status" value="1"/>
</dbReference>